<dbReference type="CDD" id="cd01048">
    <property type="entry name" value="Ferritin_like_AB2"/>
    <property type="match status" value="1"/>
</dbReference>
<evidence type="ECO:0000313" key="1">
    <source>
        <dbReference type="EMBL" id="NMB91817.1"/>
    </source>
</evidence>
<organism evidence="1 2">
    <name type="scientific">candidate division WWE3 bacterium</name>
    <dbReference type="NCBI Taxonomy" id="2053526"/>
    <lineage>
        <taxon>Bacteria</taxon>
        <taxon>Katanobacteria</taxon>
    </lineage>
</organism>
<dbReference type="Gene3D" id="1.20.1260.10">
    <property type="match status" value="1"/>
</dbReference>
<gene>
    <name evidence="1" type="ORF">GYA37_03150</name>
</gene>
<accession>A0A7X9E7A6</accession>
<protein>
    <submittedName>
        <fullName evidence="1">DUF2202 domain-containing protein</fullName>
    </submittedName>
</protein>
<dbReference type="Proteomes" id="UP000590542">
    <property type="component" value="Unassembled WGS sequence"/>
</dbReference>
<reference evidence="1 2" key="1">
    <citation type="journal article" date="2020" name="Biotechnol. Biofuels">
        <title>New insights from the biogas microbiome by comprehensive genome-resolved metagenomics of nearly 1600 species originating from multiple anaerobic digesters.</title>
        <authorList>
            <person name="Campanaro S."/>
            <person name="Treu L."/>
            <person name="Rodriguez-R L.M."/>
            <person name="Kovalovszki A."/>
            <person name="Ziels R.M."/>
            <person name="Maus I."/>
            <person name="Zhu X."/>
            <person name="Kougias P.G."/>
            <person name="Basile A."/>
            <person name="Luo G."/>
            <person name="Schluter A."/>
            <person name="Konstantinidis K.T."/>
            <person name="Angelidaki I."/>
        </authorList>
    </citation>
    <scope>NUCLEOTIDE SEQUENCE [LARGE SCALE GENOMIC DNA]</scope>
    <source>
        <strain evidence="1">AS27yjCOA_202</strain>
    </source>
</reference>
<name>A0A7X9E7A6_UNCKA</name>
<dbReference type="SUPFAM" id="SSF47240">
    <property type="entry name" value="Ferritin-like"/>
    <property type="match status" value="1"/>
</dbReference>
<proteinExistence type="predicted"/>
<comment type="caution">
    <text evidence="1">The sequence shown here is derived from an EMBL/GenBank/DDBJ whole genome shotgun (WGS) entry which is preliminary data.</text>
</comment>
<evidence type="ECO:0000313" key="2">
    <source>
        <dbReference type="Proteomes" id="UP000590542"/>
    </source>
</evidence>
<dbReference type="AlphaFoldDB" id="A0A7X9E7A6"/>
<sequence length="139" mass="15423">MNYPAGELTDAAKASLNKALDDEYKAQATYEAIITKLGSVRPFIMIIRAEEQHISSLKALFDKYGMTIPENPYTNKITSPETLSEACTAGVEAEIANASLYRDELLPSVKDYEDITLVFTNLMNASQEKHLPAFQRCAN</sequence>
<dbReference type="EMBL" id="JAAZNV010000010">
    <property type="protein sequence ID" value="NMB91817.1"/>
    <property type="molecule type" value="Genomic_DNA"/>
</dbReference>
<dbReference type="InterPro" id="IPR009078">
    <property type="entry name" value="Ferritin-like_SF"/>
</dbReference>
<dbReference type="InterPro" id="IPR019243">
    <property type="entry name" value="DUF2202"/>
</dbReference>
<dbReference type="InterPro" id="IPR012347">
    <property type="entry name" value="Ferritin-like"/>
</dbReference>